<feature type="domain" description="Haem-binding" evidence="1">
    <location>
        <begin position="13"/>
        <end position="148"/>
    </location>
</feature>
<reference evidence="2 3" key="1">
    <citation type="submission" date="2017-10" db="EMBL/GenBank/DDBJ databases">
        <title>The draft genome sequence of Lewinella nigricans NBRC 102662.</title>
        <authorList>
            <person name="Wang K."/>
        </authorList>
    </citation>
    <scope>NUCLEOTIDE SEQUENCE [LARGE SCALE GENOMIC DNA]</scope>
    <source>
        <strain evidence="2 3">NBRC 102662</strain>
    </source>
</reference>
<evidence type="ECO:0000259" key="1">
    <source>
        <dbReference type="SMART" id="SM01235"/>
    </source>
</evidence>
<evidence type="ECO:0000313" key="2">
    <source>
        <dbReference type="EMBL" id="PHN07555.1"/>
    </source>
</evidence>
<dbReference type="Proteomes" id="UP000223913">
    <property type="component" value="Unassembled WGS sequence"/>
</dbReference>
<comment type="caution">
    <text evidence="2">The sequence shown here is derived from an EMBL/GenBank/DDBJ whole genome shotgun (WGS) entry which is preliminary data.</text>
</comment>
<evidence type="ECO:0000313" key="3">
    <source>
        <dbReference type="Proteomes" id="UP000223913"/>
    </source>
</evidence>
<accession>A0A2D0NGE1</accession>
<dbReference type="RefSeq" id="WP_099149004.1">
    <property type="nucleotide sequence ID" value="NZ_PDUD01000009.1"/>
</dbReference>
<dbReference type="AlphaFoldDB" id="A0A2D0NGE1"/>
<protein>
    <submittedName>
        <fullName evidence="2">Cytochrome C</fullName>
    </submittedName>
</protein>
<dbReference type="OrthoDB" id="196738at2"/>
<sequence>MSKKVKTILLGIIGLLLVIQLFQIDKTNPPVRTEEDFIQIKQPPTNVENTLRTACYDCHSHETAYPWYTSVAPISWWIRHHINEGREHLNFSTWAQYDAERQAHKLEECEEETREGEMPLDSYTWVHREAQLSDTQRQQLADWFASLR</sequence>
<dbReference type="SMART" id="SM01235">
    <property type="entry name" value="Haem_bd"/>
    <property type="match status" value="1"/>
</dbReference>
<organism evidence="2 3">
    <name type="scientific">Flavilitoribacter nigricans (strain ATCC 23147 / DSM 23189 / NBRC 102662 / NCIMB 1420 / SS-2)</name>
    <name type="common">Lewinella nigricans</name>
    <dbReference type="NCBI Taxonomy" id="1122177"/>
    <lineage>
        <taxon>Bacteria</taxon>
        <taxon>Pseudomonadati</taxon>
        <taxon>Bacteroidota</taxon>
        <taxon>Saprospiria</taxon>
        <taxon>Saprospirales</taxon>
        <taxon>Lewinellaceae</taxon>
        <taxon>Flavilitoribacter</taxon>
    </lineage>
</organism>
<gene>
    <name evidence="2" type="ORF">CRP01_05490</name>
</gene>
<dbReference type="InterPro" id="IPR025992">
    <property type="entry name" value="Haem-bd"/>
</dbReference>
<keyword evidence="3" id="KW-1185">Reference proteome</keyword>
<dbReference type="Pfam" id="PF14376">
    <property type="entry name" value="Haem_bd"/>
    <property type="match status" value="1"/>
</dbReference>
<name>A0A2D0NGE1_FLAN2</name>
<proteinExistence type="predicted"/>
<dbReference type="EMBL" id="PDUD01000009">
    <property type="protein sequence ID" value="PHN07555.1"/>
    <property type="molecule type" value="Genomic_DNA"/>
</dbReference>